<dbReference type="InterPro" id="IPR014851">
    <property type="entry name" value="BCS1_N"/>
</dbReference>
<dbReference type="InterPro" id="IPR050747">
    <property type="entry name" value="Mitochondrial_chaperone_BCS1"/>
</dbReference>
<comment type="similarity">
    <text evidence="2">Belongs to the AAA ATPase family. BCS1 subfamily.</text>
</comment>
<evidence type="ECO:0000256" key="10">
    <source>
        <dbReference type="RuleBase" id="RU003651"/>
    </source>
</evidence>
<keyword evidence="8 11" id="KW-0472">Membrane</keyword>
<evidence type="ECO:0000256" key="8">
    <source>
        <dbReference type="ARBA" id="ARBA00023136"/>
    </source>
</evidence>
<reference evidence="14 15" key="1">
    <citation type="submission" date="2017-05" db="EMBL/GenBank/DDBJ databases">
        <authorList>
            <person name="Song R."/>
            <person name="Chenine A.L."/>
            <person name="Ruprecht R.M."/>
        </authorList>
    </citation>
    <scope>NUCLEOTIDE SEQUENCE [LARGE SCALE GENOMIC DNA]</scope>
    <source>
        <strain evidence="14 15">CECT 8898</strain>
    </source>
</reference>
<dbReference type="SMART" id="SM01024">
    <property type="entry name" value="BCS1_N"/>
    <property type="match status" value="1"/>
</dbReference>
<feature type="domain" description="AAA+ ATPase" evidence="12">
    <location>
        <begin position="241"/>
        <end position="369"/>
    </location>
</feature>
<name>A0A238KW10_9RHOB</name>
<dbReference type="Pfam" id="PF00004">
    <property type="entry name" value="AAA"/>
    <property type="match status" value="1"/>
</dbReference>
<dbReference type="CDD" id="cd19510">
    <property type="entry name" value="RecA-like_BCS1"/>
    <property type="match status" value="1"/>
</dbReference>
<evidence type="ECO:0000313" key="15">
    <source>
        <dbReference type="Proteomes" id="UP000207598"/>
    </source>
</evidence>
<comment type="subcellular location">
    <subcellularLocation>
        <location evidence="1">Membrane</location>
        <topology evidence="1">Single-pass membrane protein</topology>
    </subcellularLocation>
</comment>
<dbReference type="PANTHER" id="PTHR23070">
    <property type="entry name" value="BCS1 AAA-TYPE ATPASE"/>
    <property type="match status" value="1"/>
</dbReference>
<feature type="transmembrane region" description="Helical" evidence="11">
    <location>
        <begin position="37"/>
        <end position="58"/>
    </location>
</feature>
<evidence type="ECO:0000256" key="11">
    <source>
        <dbReference type="SAM" id="Phobius"/>
    </source>
</evidence>
<keyword evidence="6 10" id="KW-0067">ATP-binding</keyword>
<dbReference type="EC" id="3.-.-.-" evidence="14"/>
<gene>
    <name evidence="14" type="primary">yjoB</name>
    <name evidence="14" type="ORF">MAA8898_03536</name>
</gene>
<dbReference type="InterPro" id="IPR057495">
    <property type="entry name" value="AAA_lid_BCS1"/>
</dbReference>
<protein>
    <submittedName>
        <fullName evidence="14">Putative ATPase YjoB</fullName>
        <ecNumber evidence="14">3.-.-.-</ecNumber>
    </submittedName>
</protein>
<evidence type="ECO:0000256" key="5">
    <source>
        <dbReference type="ARBA" id="ARBA00022801"/>
    </source>
</evidence>
<keyword evidence="3 11" id="KW-0812">Transmembrane</keyword>
<feature type="domain" description="BCS1 N-terminal" evidence="13">
    <location>
        <begin position="49"/>
        <end position="210"/>
    </location>
</feature>
<keyword evidence="15" id="KW-1185">Reference proteome</keyword>
<dbReference type="EMBL" id="FXYF01000010">
    <property type="protein sequence ID" value="SMX46830.1"/>
    <property type="molecule type" value="Genomic_DNA"/>
</dbReference>
<organism evidence="14 15">
    <name type="scientific">Maliponia aquimaris</name>
    <dbReference type="NCBI Taxonomy" id="1673631"/>
    <lineage>
        <taxon>Bacteria</taxon>
        <taxon>Pseudomonadati</taxon>
        <taxon>Pseudomonadota</taxon>
        <taxon>Alphaproteobacteria</taxon>
        <taxon>Rhodobacterales</taxon>
        <taxon>Paracoccaceae</taxon>
        <taxon>Maliponia</taxon>
    </lineage>
</organism>
<evidence type="ECO:0000256" key="6">
    <source>
        <dbReference type="ARBA" id="ARBA00022840"/>
    </source>
</evidence>
<dbReference type="Proteomes" id="UP000207598">
    <property type="component" value="Unassembled WGS sequence"/>
</dbReference>
<evidence type="ECO:0000256" key="7">
    <source>
        <dbReference type="ARBA" id="ARBA00022989"/>
    </source>
</evidence>
<dbReference type="GO" id="GO:0005524">
    <property type="term" value="F:ATP binding"/>
    <property type="evidence" value="ECO:0007669"/>
    <property type="project" value="UniProtKB-KW"/>
</dbReference>
<evidence type="ECO:0000256" key="3">
    <source>
        <dbReference type="ARBA" id="ARBA00022692"/>
    </source>
</evidence>
<evidence type="ECO:0000259" key="12">
    <source>
        <dbReference type="SMART" id="SM00382"/>
    </source>
</evidence>
<evidence type="ECO:0000256" key="4">
    <source>
        <dbReference type="ARBA" id="ARBA00022741"/>
    </source>
</evidence>
<evidence type="ECO:0000256" key="9">
    <source>
        <dbReference type="ARBA" id="ARBA00048778"/>
    </source>
</evidence>
<dbReference type="InterPro" id="IPR003960">
    <property type="entry name" value="ATPase_AAA_CS"/>
</dbReference>
<dbReference type="GO" id="GO:0016887">
    <property type="term" value="F:ATP hydrolysis activity"/>
    <property type="evidence" value="ECO:0007669"/>
    <property type="project" value="InterPro"/>
</dbReference>
<dbReference type="InterPro" id="IPR027417">
    <property type="entry name" value="P-loop_NTPase"/>
</dbReference>
<evidence type="ECO:0000256" key="2">
    <source>
        <dbReference type="ARBA" id="ARBA00007448"/>
    </source>
</evidence>
<keyword evidence="5 14" id="KW-0378">Hydrolase</keyword>
<dbReference type="AlphaFoldDB" id="A0A238KW10"/>
<dbReference type="OrthoDB" id="9809379at2"/>
<dbReference type="Pfam" id="PF08740">
    <property type="entry name" value="BCS1_N"/>
    <property type="match status" value="1"/>
</dbReference>
<dbReference type="Pfam" id="PF25426">
    <property type="entry name" value="AAA_lid_BCS1"/>
    <property type="match status" value="1"/>
</dbReference>
<accession>A0A238KW10</accession>
<keyword evidence="4 10" id="KW-0547">Nucleotide-binding</keyword>
<dbReference type="SMART" id="SM00382">
    <property type="entry name" value="AAA"/>
    <property type="match status" value="1"/>
</dbReference>
<dbReference type="Gene3D" id="3.40.50.300">
    <property type="entry name" value="P-loop containing nucleotide triphosphate hydrolases"/>
    <property type="match status" value="1"/>
</dbReference>
<sequence>MPGPWVGPFPESGADGAEGHMDTFFNEMLTRAVGSDFFAGGLALGVFGMALGLVRMAWGLLRGHMQRRWAVSLTVDNRSAAYRHLYVWLDRTGALKRIRQVQTTGLRGSGEDEIFAPAEGRHWFFRGGRLCSFERSLREKTRVEGSTGTGPMEVLTVTMLFGRTETLRGWIEQGAEMCRVDEARLSELHVLKGDWWDYVCDLSRRGLDTILCEDDRLERLLADMAWFYGNEDWYRQRGVPWRRGYLLYGPPGTGKSSVIRALASELGKDVASVSLSSPGLGDEDLRSGLATAPRGAFLVLEDIDAAFSGRESGEMRSGISFSGLLNAIDGVAAQEGRVLVMTTNHPERLDTALIRPGRADLHVELGPVPACVAAELFRRFFPGEEALALRYAAALGARRIAPAALQGWLLQHARDAATAATATGLIADAPRAGGTMAAE</sequence>
<proteinExistence type="inferred from homology"/>
<dbReference type="InterPro" id="IPR003959">
    <property type="entry name" value="ATPase_AAA_core"/>
</dbReference>
<evidence type="ECO:0000256" key="1">
    <source>
        <dbReference type="ARBA" id="ARBA00004167"/>
    </source>
</evidence>
<dbReference type="SUPFAM" id="SSF52540">
    <property type="entry name" value="P-loop containing nucleoside triphosphate hydrolases"/>
    <property type="match status" value="1"/>
</dbReference>
<evidence type="ECO:0000259" key="13">
    <source>
        <dbReference type="SMART" id="SM01024"/>
    </source>
</evidence>
<dbReference type="InterPro" id="IPR003593">
    <property type="entry name" value="AAA+_ATPase"/>
</dbReference>
<dbReference type="GO" id="GO:0016020">
    <property type="term" value="C:membrane"/>
    <property type="evidence" value="ECO:0007669"/>
    <property type="project" value="UniProtKB-SubCell"/>
</dbReference>
<dbReference type="PROSITE" id="PS00674">
    <property type="entry name" value="AAA"/>
    <property type="match status" value="1"/>
</dbReference>
<comment type="catalytic activity">
    <reaction evidence="9">
        <text>ATP + H2O = ADP + phosphate + H(+)</text>
        <dbReference type="Rhea" id="RHEA:13065"/>
        <dbReference type="ChEBI" id="CHEBI:15377"/>
        <dbReference type="ChEBI" id="CHEBI:15378"/>
        <dbReference type="ChEBI" id="CHEBI:30616"/>
        <dbReference type="ChEBI" id="CHEBI:43474"/>
        <dbReference type="ChEBI" id="CHEBI:456216"/>
    </reaction>
    <physiologicalReaction direction="left-to-right" evidence="9">
        <dbReference type="Rhea" id="RHEA:13066"/>
    </physiologicalReaction>
</comment>
<evidence type="ECO:0000313" key="14">
    <source>
        <dbReference type="EMBL" id="SMX46830.1"/>
    </source>
</evidence>
<keyword evidence="7 11" id="KW-1133">Transmembrane helix</keyword>